<reference evidence="1 2" key="1">
    <citation type="journal article" date="2019" name="Genome Biol. Evol.">
        <title>Insights into the evolution of the New World diploid cottons (Gossypium, subgenus Houzingenia) based on genome sequencing.</title>
        <authorList>
            <person name="Grover C.E."/>
            <person name="Arick M.A. 2nd"/>
            <person name="Thrash A."/>
            <person name="Conover J.L."/>
            <person name="Sanders W.S."/>
            <person name="Peterson D.G."/>
            <person name="Frelichowski J.E."/>
            <person name="Scheffler J.A."/>
            <person name="Scheffler B.E."/>
            <person name="Wendel J.F."/>
        </authorList>
    </citation>
    <scope>NUCLEOTIDE SEQUENCE [LARGE SCALE GENOMIC DNA]</scope>
    <source>
        <strain evidence="1">185</strain>
        <tissue evidence="1">Leaf</tissue>
    </source>
</reference>
<keyword evidence="2" id="KW-1185">Reference proteome</keyword>
<name>A0A7J8YQE4_GOSAI</name>
<dbReference type="AlphaFoldDB" id="A0A7J8YQE4"/>
<evidence type="ECO:0000313" key="1">
    <source>
        <dbReference type="EMBL" id="MBA0701264.1"/>
    </source>
</evidence>
<gene>
    <name evidence="1" type="ORF">Goari_022515</name>
</gene>
<accession>A0A7J8YQE4</accession>
<organism evidence="1 2">
    <name type="scientific">Gossypium aridum</name>
    <name type="common">American cotton</name>
    <name type="synonym">Erioxylum aridum</name>
    <dbReference type="NCBI Taxonomy" id="34290"/>
    <lineage>
        <taxon>Eukaryota</taxon>
        <taxon>Viridiplantae</taxon>
        <taxon>Streptophyta</taxon>
        <taxon>Embryophyta</taxon>
        <taxon>Tracheophyta</taxon>
        <taxon>Spermatophyta</taxon>
        <taxon>Magnoliopsida</taxon>
        <taxon>eudicotyledons</taxon>
        <taxon>Gunneridae</taxon>
        <taxon>Pentapetalae</taxon>
        <taxon>rosids</taxon>
        <taxon>malvids</taxon>
        <taxon>Malvales</taxon>
        <taxon>Malvaceae</taxon>
        <taxon>Malvoideae</taxon>
        <taxon>Gossypium</taxon>
    </lineage>
</organism>
<dbReference type="Proteomes" id="UP000593577">
    <property type="component" value="Unassembled WGS sequence"/>
</dbReference>
<comment type="caution">
    <text evidence="1">The sequence shown here is derived from an EMBL/GenBank/DDBJ whole genome shotgun (WGS) entry which is preliminary data.</text>
</comment>
<dbReference type="EMBL" id="JABFAA010226552">
    <property type="protein sequence ID" value="MBA0701264.1"/>
    <property type="molecule type" value="Genomic_DNA"/>
</dbReference>
<proteinExistence type="predicted"/>
<sequence length="110" mass="12040">MVKSSNGTLLLENLNTDGAVCSCSGMGSWVHAKDRTYGQPSTGVVGVFKMICEGWVMEVRHIFWEGNHYADHLANLAHEGTNGLVRLPNPPDSLLPSLHADALRHGKLRF</sequence>
<evidence type="ECO:0000313" key="2">
    <source>
        <dbReference type="Proteomes" id="UP000593577"/>
    </source>
</evidence>
<protein>
    <recommendedName>
        <fullName evidence="3">RNase H type-1 domain-containing protein</fullName>
    </recommendedName>
</protein>
<evidence type="ECO:0008006" key="3">
    <source>
        <dbReference type="Google" id="ProtNLM"/>
    </source>
</evidence>